<evidence type="ECO:0000313" key="2">
    <source>
        <dbReference type="Proteomes" id="UP000031838"/>
    </source>
</evidence>
<gene>
    <name evidence="1" type="ORF">BGL_2c26760</name>
</gene>
<dbReference type="AlphaFoldDB" id="A0A0B6SBS1"/>
<sequence>MLSDTLRANALVGANKDCIGFDSVATQADLRVLRPATMSRHSASLGRSETGIISASREKVTTRKLYGIELKPRGEPVRPVPIDLSGPEGERIIRSAVKRVLETHKDVIKALAKR</sequence>
<dbReference type="EMBL" id="CP002581">
    <property type="protein sequence ID" value="AJK50730.1"/>
    <property type="molecule type" value="Genomic_DNA"/>
</dbReference>
<protein>
    <submittedName>
        <fullName evidence="1">Uncharacterized protein</fullName>
    </submittedName>
</protein>
<organism evidence="1 2">
    <name type="scientific">Burkholderia plantarii</name>
    <dbReference type="NCBI Taxonomy" id="41899"/>
    <lineage>
        <taxon>Bacteria</taxon>
        <taxon>Pseudomonadati</taxon>
        <taxon>Pseudomonadota</taxon>
        <taxon>Betaproteobacteria</taxon>
        <taxon>Burkholderiales</taxon>
        <taxon>Burkholderiaceae</taxon>
        <taxon>Burkholderia</taxon>
    </lineage>
</organism>
<name>A0A0B6SBS1_BURPL</name>
<dbReference type="KEGG" id="bgp:BGL_2c26760"/>
<dbReference type="HOGENOM" id="CLU_2116368_0_0_4"/>
<keyword evidence="2" id="KW-1185">Reference proteome</keyword>
<reference evidence="1 2" key="2">
    <citation type="journal article" date="2016" name="Appl. Microbiol. Biotechnol.">
        <title>Mutations improving production and secretion of extracellular lipase by Burkholderia glumae PG1.</title>
        <authorList>
            <person name="Knapp A."/>
            <person name="Voget S."/>
            <person name="Gao R."/>
            <person name="Zaburannyi N."/>
            <person name="Krysciak D."/>
            <person name="Breuer M."/>
            <person name="Hauer B."/>
            <person name="Streit W.R."/>
            <person name="Muller R."/>
            <person name="Daniel R."/>
            <person name="Jaeger K.E."/>
        </authorList>
    </citation>
    <scope>NUCLEOTIDE SEQUENCE [LARGE SCALE GENOMIC DNA]</scope>
    <source>
        <strain evidence="1 2">PG1</strain>
    </source>
</reference>
<evidence type="ECO:0000313" key="1">
    <source>
        <dbReference type="EMBL" id="AJK50730.1"/>
    </source>
</evidence>
<proteinExistence type="predicted"/>
<accession>A0A0B6SBS1</accession>
<reference evidence="2" key="1">
    <citation type="submission" date="2011-03" db="EMBL/GenBank/DDBJ databases">
        <authorList>
            <person name="Voget S."/>
            <person name="Streit W.R."/>
            <person name="Jaeger K.E."/>
            <person name="Daniel R."/>
        </authorList>
    </citation>
    <scope>NUCLEOTIDE SEQUENCE [LARGE SCALE GENOMIC DNA]</scope>
    <source>
        <strain evidence="2">PG1</strain>
    </source>
</reference>
<dbReference type="Proteomes" id="UP000031838">
    <property type="component" value="Chromosome 2"/>
</dbReference>